<dbReference type="EMBL" id="LAZR01068971">
    <property type="protein sequence ID" value="KKK48626.1"/>
    <property type="molecule type" value="Genomic_DNA"/>
</dbReference>
<dbReference type="AlphaFoldDB" id="A0A0F8YKK1"/>
<comment type="caution">
    <text evidence="2">The sequence shown here is derived from an EMBL/GenBank/DDBJ whole genome shotgun (WGS) entry which is preliminary data.</text>
</comment>
<protein>
    <submittedName>
        <fullName evidence="2">Uncharacterized protein</fullName>
    </submittedName>
</protein>
<evidence type="ECO:0000256" key="1">
    <source>
        <dbReference type="SAM" id="MobiDB-lite"/>
    </source>
</evidence>
<sequence length="82" mass="9814">MSEITKKEFEELKRGIGHENEGEHRKKDMKVVKDEKQFRVSIPKRFAEILELDETKDYFEFNLIPNNSKKEKFDLKAELKKG</sequence>
<accession>A0A0F8YKK1</accession>
<evidence type="ECO:0000313" key="2">
    <source>
        <dbReference type="EMBL" id="KKK48626.1"/>
    </source>
</evidence>
<name>A0A0F8YKK1_9ZZZZ</name>
<reference evidence="2" key="1">
    <citation type="journal article" date="2015" name="Nature">
        <title>Complex archaea that bridge the gap between prokaryotes and eukaryotes.</title>
        <authorList>
            <person name="Spang A."/>
            <person name="Saw J.H."/>
            <person name="Jorgensen S.L."/>
            <person name="Zaremba-Niedzwiedzka K."/>
            <person name="Martijn J."/>
            <person name="Lind A.E."/>
            <person name="van Eijk R."/>
            <person name="Schleper C."/>
            <person name="Guy L."/>
            <person name="Ettema T.J."/>
        </authorList>
    </citation>
    <scope>NUCLEOTIDE SEQUENCE</scope>
</reference>
<gene>
    <name evidence="2" type="ORF">LCGC14_3143240</name>
</gene>
<proteinExistence type="predicted"/>
<feature type="region of interest" description="Disordered" evidence="1">
    <location>
        <begin position="1"/>
        <end position="28"/>
    </location>
</feature>
<organism evidence="2">
    <name type="scientific">marine sediment metagenome</name>
    <dbReference type="NCBI Taxonomy" id="412755"/>
    <lineage>
        <taxon>unclassified sequences</taxon>
        <taxon>metagenomes</taxon>
        <taxon>ecological metagenomes</taxon>
    </lineage>
</organism>